<accession>A0A7J6YJ80</accession>
<comment type="caution">
    <text evidence="1">The sequence shown here is derived from an EMBL/GenBank/DDBJ whole genome shotgun (WGS) entry which is preliminary data.</text>
</comment>
<sequence>MCMWVAYYYDYRSVFSFRFFFFFFFLHFTLGGEMIIRIIGDSWVPEDKVLISVREDNEIKSSLPNIMKKLLIKRIGDYKFYHTIGERKCDYGRPIDTHSTWKQIGVSSGSCIYLTKKEPSLKEEPTSTIDLAENKEKDQEVTMNIPTSDEVINIPPSAASVVITEESTHKDLMNHPQEVTRPIYTTTFNSSIQVALTSQEESVALPVQPCSGKDEGQLTVSTGYQQNTDMTNQNHKSQSNKTLLLQESQHYLKKSGAAGPSSLPEVNYRCSYDSRATASPILEKTSTGREKRDLLLRRYERTAYMVSLYEFAHLELERQRRRAEELLRGAQRGLFCSRTPQPKLLYKI</sequence>
<dbReference type="AlphaFoldDB" id="A0A7J6YJ80"/>
<reference evidence="1 2" key="1">
    <citation type="journal article" date="2019" name="Genome Biol. Evol.">
        <title>Nanopore Sequencing Significantly Improves Genome Assembly of the Protozoan Parasite Trypanosoma cruzi.</title>
        <authorList>
            <person name="Diaz-Viraque F."/>
            <person name="Pita S."/>
            <person name="Greif G."/>
            <person name="de Souza R.C.M."/>
            <person name="Iraola G."/>
            <person name="Robello C."/>
        </authorList>
    </citation>
    <scope>NUCLEOTIDE SEQUENCE [LARGE SCALE GENOMIC DNA]</scope>
    <source>
        <strain evidence="1 2">Berenice</strain>
    </source>
</reference>
<dbReference type="EMBL" id="JABDHM010000001">
    <property type="protein sequence ID" value="KAF5226622.1"/>
    <property type="molecule type" value="Genomic_DNA"/>
</dbReference>
<evidence type="ECO:0000313" key="2">
    <source>
        <dbReference type="Proteomes" id="UP000583944"/>
    </source>
</evidence>
<proteinExistence type="predicted"/>
<dbReference type="Proteomes" id="UP000583944">
    <property type="component" value="Unassembled WGS sequence"/>
</dbReference>
<organism evidence="1 2">
    <name type="scientific">Trypanosoma cruzi</name>
    <dbReference type="NCBI Taxonomy" id="5693"/>
    <lineage>
        <taxon>Eukaryota</taxon>
        <taxon>Discoba</taxon>
        <taxon>Euglenozoa</taxon>
        <taxon>Kinetoplastea</taxon>
        <taxon>Metakinetoplastina</taxon>
        <taxon>Trypanosomatida</taxon>
        <taxon>Trypanosomatidae</taxon>
        <taxon>Trypanosoma</taxon>
        <taxon>Schizotrypanum</taxon>
    </lineage>
</organism>
<name>A0A7J6YJ80_TRYCR</name>
<dbReference type="VEuPathDB" id="TriTrypDB:ECC02_000123"/>
<evidence type="ECO:0008006" key="3">
    <source>
        <dbReference type="Google" id="ProtNLM"/>
    </source>
</evidence>
<gene>
    <name evidence="1" type="ORF">ECC02_000123</name>
</gene>
<protein>
    <recommendedName>
        <fullName evidence="3">Ubiquitin-like domain-containing protein</fullName>
    </recommendedName>
</protein>
<dbReference type="VEuPathDB" id="TriTrypDB:BCY84_00876"/>
<evidence type="ECO:0000313" key="1">
    <source>
        <dbReference type="EMBL" id="KAF5226622.1"/>
    </source>
</evidence>